<name>A0A9Q8QTU9_9HYPO</name>
<protein>
    <recommendedName>
        <fullName evidence="8">ABC transmembrane type-1 domain-containing protein</fullName>
    </recommendedName>
</protein>
<dbReference type="InterPro" id="IPR036640">
    <property type="entry name" value="ABC1_TM_sf"/>
</dbReference>
<dbReference type="KEGG" id="ptkz:JDV02_010461"/>
<evidence type="ECO:0000256" key="2">
    <source>
        <dbReference type="ARBA" id="ARBA00022692"/>
    </source>
</evidence>
<dbReference type="Pfam" id="PF00664">
    <property type="entry name" value="ABC_membrane"/>
    <property type="match status" value="1"/>
</dbReference>
<sequence length="178" mass="19628">MIRASLSALIYNKAVELNSEASDAGRAVTLMSTDVAGIVDAGELFHETWMRLIELTIGVIILASQVKWLALLPFAIIFVCSRVSRHLARNLRSRQGAWNKATQDRMSALSSILGSMKGLKSLGLTDKMVEYVGNLREREIETSKQTRWLRVMYNSSANALGIFAPVLTIVLYAIVAEA</sequence>
<keyword evidence="6 7" id="KW-0472">Membrane</keyword>
<dbReference type="InterPro" id="IPR011527">
    <property type="entry name" value="ABC1_TM_dom"/>
</dbReference>
<gene>
    <name evidence="9" type="ORF">JDV02_010461</name>
</gene>
<keyword evidence="4" id="KW-0067">ATP-binding</keyword>
<dbReference type="PANTHER" id="PTHR24223">
    <property type="entry name" value="ATP-BINDING CASSETTE SUB-FAMILY C"/>
    <property type="match status" value="1"/>
</dbReference>
<evidence type="ECO:0000256" key="3">
    <source>
        <dbReference type="ARBA" id="ARBA00022741"/>
    </source>
</evidence>
<dbReference type="SUPFAM" id="SSF90123">
    <property type="entry name" value="ABC transporter transmembrane region"/>
    <property type="match status" value="1"/>
</dbReference>
<dbReference type="EMBL" id="CP086365">
    <property type="protein sequence ID" value="UNI24736.1"/>
    <property type="molecule type" value="Genomic_DNA"/>
</dbReference>
<dbReference type="PANTHER" id="PTHR24223:SF345">
    <property type="entry name" value="ABC MULTIDRUG TRANSPORTER (EUROFUNG)"/>
    <property type="match status" value="1"/>
</dbReference>
<dbReference type="GeneID" id="72072405"/>
<keyword evidence="2 7" id="KW-0812">Transmembrane</keyword>
<proteinExistence type="predicted"/>
<dbReference type="Proteomes" id="UP000829364">
    <property type="component" value="Chromosome 12"/>
</dbReference>
<dbReference type="Gene3D" id="1.20.1560.10">
    <property type="entry name" value="ABC transporter type 1, transmembrane domain"/>
    <property type="match status" value="1"/>
</dbReference>
<dbReference type="InterPro" id="IPR050173">
    <property type="entry name" value="ABC_transporter_C-like"/>
</dbReference>
<reference evidence="9" key="1">
    <citation type="submission" date="2021-11" db="EMBL/GenBank/DDBJ databases">
        <title>Purpureocillium_takamizusanense_genome.</title>
        <authorList>
            <person name="Nguyen N.-H."/>
        </authorList>
    </citation>
    <scope>NUCLEOTIDE SEQUENCE</scope>
    <source>
        <strain evidence="9">PT3</strain>
    </source>
</reference>
<keyword evidence="5 7" id="KW-1133">Transmembrane helix</keyword>
<organism evidence="9 10">
    <name type="scientific">Purpureocillium takamizusanense</name>
    <dbReference type="NCBI Taxonomy" id="2060973"/>
    <lineage>
        <taxon>Eukaryota</taxon>
        <taxon>Fungi</taxon>
        <taxon>Dikarya</taxon>
        <taxon>Ascomycota</taxon>
        <taxon>Pezizomycotina</taxon>
        <taxon>Sordariomycetes</taxon>
        <taxon>Hypocreomycetidae</taxon>
        <taxon>Hypocreales</taxon>
        <taxon>Ophiocordycipitaceae</taxon>
        <taxon>Purpureocillium</taxon>
    </lineage>
</organism>
<keyword evidence="3" id="KW-0547">Nucleotide-binding</keyword>
<feature type="transmembrane region" description="Helical" evidence="7">
    <location>
        <begin position="55"/>
        <end position="80"/>
    </location>
</feature>
<dbReference type="GO" id="GO:0005524">
    <property type="term" value="F:ATP binding"/>
    <property type="evidence" value="ECO:0007669"/>
    <property type="project" value="UniProtKB-KW"/>
</dbReference>
<dbReference type="GO" id="GO:0016020">
    <property type="term" value="C:membrane"/>
    <property type="evidence" value="ECO:0007669"/>
    <property type="project" value="InterPro"/>
</dbReference>
<evidence type="ECO:0000256" key="1">
    <source>
        <dbReference type="ARBA" id="ARBA00022448"/>
    </source>
</evidence>
<evidence type="ECO:0000256" key="5">
    <source>
        <dbReference type="ARBA" id="ARBA00022989"/>
    </source>
</evidence>
<feature type="transmembrane region" description="Helical" evidence="7">
    <location>
        <begin position="157"/>
        <end position="175"/>
    </location>
</feature>
<evidence type="ECO:0000256" key="7">
    <source>
        <dbReference type="SAM" id="Phobius"/>
    </source>
</evidence>
<dbReference type="AlphaFoldDB" id="A0A9Q8QTU9"/>
<evidence type="ECO:0000313" key="9">
    <source>
        <dbReference type="EMBL" id="UNI24736.1"/>
    </source>
</evidence>
<dbReference type="RefSeq" id="XP_047848217.1">
    <property type="nucleotide sequence ID" value="XM_047992203.1"/>
</dbReference>
<evidence type="ECO:0000256" key="6">
    <source>
        <dbReference type="ARBA" id="ARBA00023136"/>
    </source>
</evidence>
<dbReference type="PROSITE" id="PS50929">
    <property type="entry name" value="ABC_TM1F"/>
    <property type="match status" value="1"/>
</dbReference>
<keyword evidence="10" id="KW-1185">Reference proteome</keyword>
<evidence type="ECO:0000256" key="4">
    <source>
        <dbReference type="ARBA" id="ARBA00022840"/>
    </source>
</evidence>
<accession>A0A9Q8QTU9</accession>
<evidence type="ECO:0000313" key="10">
    <source>
        <dbReference type="Proteomes" id="UP000829364"/>
    </source>
</evidence>
<dbReference type="OrthoDB" id="4952489at2759"/>
<evidence type="ECO:0000259" key="8">
    <source>
        <dbReference type="PROSITE" id="PS50929"/>
    </source>
</evidence>
<keyword evidence="1" id="KW-0813">Transport</keyword>
<dbReference type="GO" id="GO:0140359">
    <property type="term" value="F:ABC-type transporter activity"/>
    <property type="evidence" value="ECO:0007669"/>
    <property type="project" value="InterPro"/>
</dbReference>
<feature type="domain" description="ABC transmembrane type-1" evidence="8">
    <location>
        <begin position="1"/>
        <end position="178"/>
    </location>
</feature>